<name>A0A8H7BWW6_9FUNG</name>
<keyword evidence="1" id="KW-1133">Transmembrane helix</keyword>
<keyword evidence="1" id="KW-0812">Transmembrane</keyword>
<dbReference type="Proteomes" id="UP000605846">
    <property type="component" value="Unassembled WGS sequence"/>
</dbReference>
<proteinExistence type="predicted"/>
<sequence length="312" mass="35631">MLLVIDDLKDDLRPGRLRWQRFQEPDRKNSYLPYSHHPPNPAEARKELYLEEDAVSTLKVDVIGIHDESRATTMTMTFNNNNNNARPPLPSLTDLHKIQGRTDKSSIHRRVLIQLCILLLVVISLVIFFCWPRCPHLLLTSHATAILPVEWGPDTAHPSMNALWLINATLDNRQNWIPTHIAQIDLTLTDNVTHQAFGWATQNQLLLQPRTTSDIQMMVQVHYDATSQQDPTFQHLYQACGPLNIATPSALNVTAEVITENKKKGRNAEIVVFTSQSKLGNFSYFRHCLETLSYRQATRRDPYVSIGLTNRP</sequence>
<dbReference type="EMBL" id="JABAYA010000033">
    <property type="protein sequence ID" value="KAF7728649.1"/>
    <property type="molecule type" value="Genomic_DNA"/>
</dbReference>
<organism evidence="2 3">
    <name type="scientific">Apophysomyces ossiformis</name>
    <dbReference type="NCBI Taxonomy" id="679940"/>
    <lineage>
        <taxon>Eukaryota</taxon>
        <taxon>Fungi</taxon>
        <taxon>Fungi incertae sedis</taxon>
        <taxon>Mucoromycota</taxon>
        <taxon>Mucoromycotina</taxon>
        <taxon>Mucoromycetes</taxon>
        <taxon>Mucorales</taxon>
        <taxon>Mucorineae</taxon>
        <taxon>Mucoraceae</taxon>
        <taxon>Apophysomyces</taxon>
    </lineage>
</organism>
<reference evidence="2" key="1">
    <citation type="submission" date="2020-01" db="EMBL/GenBank/DDBJ databases">
        <title>Genome Sequencing of Three Apophysomyces-Like Fungal Strains Confirms a Novel Fungal Genus in the Mucoromycota with divergent Burkholderia-like Endosymbiotic Bacteria.</title>
        <authorList>
            <person name="Stajich J.E."/>
            <person name="Macias A.M."/>
            <person name="Carter-House D."/>
            <person name="Lovett B."/>
            <person name="Kasson L.R."/>
            <person name="Berry K."/>
            <person name="Grigoriev I."/>
            <person name="Chang Y."/>
            <person name="Spatafora J."/>
            <person name="Kasson M.T."/>
        </authorList>
    </citation>
    <scope>NUCLEOTIDE SEQUENCE</scope>
    <source>
        <strain evidence="2">NRRL A-21654</strain>
    </source>
</reference>
<evidence type="ECO:0000256" key="1">
    <source>
        <dbReference type="SAM" id="Phobius"/>
    </source>
</evidence>
<accession>A0A8H7BWW6</accession>
<gene>
    <name evidence="2" type="ORF">EC973_005686</name>
</gene>
<protein>
    <submittedName>
        <fullName evidence="2">Uncharacterized protein</fullName>
    </submittedName>
</protein>
<dbReference type="OrthoDB" id="5582002at2759"/>
<keyword evidence="3" id="KW-1185">Reference proteome</keyword>
<evidence type="ECO:0000313" key="3">
    <source>
        <dbReference type="Proteomes" id="UP000605846"/>
    </source>
</evidence>
<evidence type="ECO:0000313" key="2">
    <source>
        <dbReference type="EMBL" id="KAF7728649.1"/>
    </source>
</evidence>
<keyword evidence="1" id="KW-0472">Membrane</keyword>
<dbReference type="AlphaFoldDB" id="A0A8H7BWW6"/>
<comment type="caution">
    <text evidence="2">The sequence shown here is derived from an EMBL/GenBank/DDBJ whole genome shotgun (WGS) entry which is preliminary data.</text>
</comment>
<feature type="transmembrane region" description="Helical" evidence="1">
    <location>
        <begin position="111"/>
        <end position="131"/>
    </location>
</feature>